<organism evidence="1 2">
    <name type="scientific">Octopus sinensis</name>
    <name type="common">East Asian common octopus</name>
    <dbReference type="NCBI Taxonomy" id="2607531"/>
    <lineage>
        <taxon>Eukaryota</taxon>
        <taxon>Metazoa</taxon>
        <taxon>Spiralia</taxon>
        <taxon>Lophotrochozoa</taxon>
        <taxon>Mollusca</taxon>
        <taxon>Cephalopoda</taxon>
        <taxon>Coleoidea</taxon>
        <taxon>Octopodiformes</taxon>
        <taxon>Octopoda</taxon>
        <taxon>Incirrata</taxon>
        <taxon>Octopodidae</taxon>
        <taxon>Octopus</taxon>
    </lineage>
</organism>
<dbReference type="PANTHER" id="PTHR46060">
    <property type="entry name" value="MARINER MOS1 TRANSPOSASE-LIKE PROTEIN"/>
    <property type="match status" value="1"/>
</dbReference>
<sequence length="235" mass="26893">MDKIWHFCVIKYLQKKGLAPIDIHANMVATLGDDTLALSTVQKWAAEFMRARESLEDDPRSGHSATAAIEEIINCVHHMLMDDRQLTINQIANAISISHKRVENILCNELGIMKVSAQWVSHLTSDQKCTRLITSWENLTWFEADPTGFLGCFISHDEYWVHRFEPVAKRQSILWKHPSLTALKKAKVISSARKVMVSVFWDAFVHPKKLRATPSMEGIMPTYRGSYERLSKQNT</sequence>
<protein>
    <submittedName>
        <fullName evidence="2">Uncharacterized protein LOC118767600</fullName>
    </submittedName>
</protein>
<evidence type="ECO:0000313" key="1">
    <source>
        <dbReference type="Proteomes" id="UP000515154"/>
    </source>
</evidence>
<dbReference type="RefSeq" id="XP_036368320.1">
    <property type="nucleotide sequence ID" value="XM_036512427.1"/>
</dbReference>
<name>A0A7E6FLM9_9MOLL</name>
<dbReference type="PANTHER" id="PTHR46060:SF1">
    <property type="entry name" value="MARINER MOS1 TRANSPOSASE-LIKE PROTEIN"/>
    <property type="match status" value="1"/>
</dbReference>
<dbReference type="KEGG" id="osn:118767600"/>
<dbReference type="InterPro" id="IPR036397">
    <property type="entry name" value="RNaseH_sf"/>
</dbReference>
<reference evidence="2" key="1">
    <citation type="submission" date="2025-08" db="UniProtKB">
        <authorList>
            <consortium name="RefSeq"/>
        </authorList>
    </citation>
    <scope>IDENTIFICATION</scope>
</reference>
<keyword evidence="1" id="KW-1185">Reference proteome</keyword>
<evidence type="ECO:0000313" key="2">
    <source>
        <dbReference type="RefSeq" id="XP_036368320.1"/>
    </source>
</evidence>
<dbReference type="InterPro" id="IPR052709">
    <property type="entry name" value="Transposase-MT_Hybrid"/>
</dbReference>
<accession>A0A7E6FLM9</accession>
<dbReference type="AlphaFoldDB" id="A0A7E6FLM9"/>
<dbReference type="Gene3D" id="3.30.420.10">
    <property type="entry name" value="Ribonuclease H-like superfamily/Ribonuclease H"/>
    <property type="match status" value="1"/>
</dbReference>
<dbReference type="Proteomes" id="UP000515154">
    <property type="component" value="Linkage group LG2"/>
</dbReference>
<dbReference type="GO" id="GO:0003676">
    <property type="term" value="F:nucleic acid binding"/>
    <property type="evidence" value="ECO:0007669"/>
    <property type="project" value="InterPro"/>
</dbReference>
<proteinExistence type="predicted"/>
<gene>
    <name evidence="2" type="primary">LOC118767600</name>
</gene>